<keyword evidence="3" id="KW-0813">Transport</keyword>
<evidence type="ECO:0000256" key="6">
    <source>
        <dbReference type="SAM" id="SignalP"/>
    </source>
</evidence>
<evidence type="ECO:0000256" key="3">
    <source>
        <dbReference type="ARBA" id="ARBA00022448"/>
    </source>
</evidence>
<dbReference type="EMBL" id="JALXKZ020000011">
    <property type="protein sequence ID" value="MCV7628950.1"/>
    <property type="molecule type" value="Genomic_DNA"/>
</dbReference>
<evidence type="ECO:0000313" key="8">
    <source>
        <dbReference type="EMBL" id="MCV7628950.1"/>
    </source>
</evidence>
<keyword evidence="4 6" id="KW-0732">Signal</keyword>
<evidence type="ECO:0000256" key="5">
    <source>
        <dbReference type="SAM" id="MobiDB-lite"/>
    </source>
</evidence>
<dbReference type="AlphaFoldDB" id="A0AAP3AGV0"/>
<comment type="caution">
    <text evidence="8">The sequence shown here is derived from an EMBL/GenBank/DDBJ whole genome shotgun (WGS) entry which is preliminary data.</text>
</comment>
<feature type="signal peptide" evidence="6">
    <location>
        <begin position="1"/>
        <end position="22"/>
    </location>
</feature>
<dbReference type="InterPro" id="IPR051313">
    <property type="entry name" value="Bact_iron-sidero_bind"/>
</dbReference>
<gene>
    <name evidence="8" type="ORF">M3A82_006300</name>
</gene>
<accession>A0AAP3AGV0</accession>
<sequence length="354" mass="37090">MPRSVRAPRLTSLALTSVAALALVGCSAGGAATVSSSATASGESSASTSASGGSSAASGGIATGVTVTDMSGTEVTLPEEVDSVIATDNRIFRTLDDWGVELTAAPKQIMYKGEGGPSYLQDDSVVDIGNHREPDMELFVTAEPDVVFNGQRFNERKAEIDELTGDAAVVDTNFDVTQTPMDEGLKKLTTLLGEATGHEADAEKLIADFDAATQRAKDAYDPEQTVMGLIASGGELSYVAPSTGRAIGPFFDMLDLTPALEQSGTDNHQGDDISVEAIAKSNPDWLIVMDRDAAVGEENATAAELIERSEALQDVTAVKEGNIVYLPADFYVAEDIQNHTTVMEDLAKAFEGAQ</sequence>
<dbReference type="GO" id="GO:0030288">
    <property type="term" value="C:outer membrane-bounded periplasmic space"/>
    <property type="evidence" value="ECO:0007669"/>
    <property type="project" value="TreeGrafter"/>
</dbReference>
<feature type="chain" id="PRO_5042997247" evidence="6">
    <location>
        <begin position="23"/>
        <end position="354"/>
    </location>
</feature>
<evidence type="ECO:0000256" key="2">
    <source>
        <dbReference type="ARBA" id="ARBA00008814"/>
    </source>
</evidence>
<feature type="domain" description="Fe/B12 periplasmic-binding" evidence="7">
    <location>
        <begin position="83"/>
        <end position="354"/>
    </location>
</feature>
<organism evidence="8 9">
    <name type="scientific">Micrococcus luteus</name>
    <name type="common">Micrococcus lysodeikticus</name>
    <dbReference type="NCBI Taxonomy" id="1270"/>
    <lineage>
        <taxon>Bacteria</taxon>
        <taxon>Bacillati</taxon>
        <taxon>Actinomycetota</taxon>
        <taxon>Actinomycetes</taxon>
        <taxon>Micrococcales</taxon>
        <taxon>Micrococcaceae</taxon>
        <taxon>Micrococcus</taxon>
    </lineage>
</organism>
<dbReference type="PROSITE" id="PS51257">
    <property type="entry name" value="PROKAR_LIPOPROTEIN"/>
    <property type="match status" value="1"/>
</dbReference>
<dbReference type="PANTHER" id="PTHR30532:SF28">
    <property type="entry name" value="PETROBACTIN-BINDING PROTEIN YCLQ"/>
    <property type="match status" value="1"/>
</dbReference>
<dbReference type="PROSITE" id="PS50983">
    <property type="entry name" value="FE_B12_PBP"/>
    <property type="match status" value="1"/>
</dbReference>
<dbReference type="InterPro" id="IPR002491">
    <property type="entry name" value="ABC_transptr_periplasmic_BD"/>
</dbReference>
<dbReference type="Proteomes" id="UP001205867">
    <property type="component" value="Unassembled WGS sequence"/>
</dbReference>
<protein>
    <submittedName>
        <fullName evidence="8">ABC transporter substrate-binding protein</fullName>
    </submittedName>
</protein>
<dbReference type="PANTHER" id="PTHR30532">
    <property type="entry name" value="IRON III DICITRATE-BINDING PERIPLASMIC PROTEIN"/>
    <property type="match status" value="1"/>
</dbReference>
<feature type="region of interest" description="Disordered" evidence="5">
    <location>
        <begin position="40"/>
        <end position="59"/>
    </location>
</feature>
<dbReference type="Pfam" id="PF01497">
    <property type="entry name" value="Peripla_BP_2"/>
    <property type="match status" value="1"/>
</dbReference>
<name>A0AAP3AGV0_MICLU</name>
<dbReference type="Gene3D" id="3.40.50.1980">
    <property type="entry name" value="Nitrogenase molybdenum iron protein domain"/>
    <property type="match status" value="2"/>
</dbReference>
<evidence type="ECO:0000313" key="9">
    <source>
        <dbReference type="Proteomes" id="UP001205867"/>
    </source>
</evidence>
<evidence type="ECO:0000259" key="7">
    <source>
        <dbReference type="PROSITE" id="PS50983"/>
    </source>
</evidence>
<evidence type="ECO:0000256" key="4">
    <source>
        <dbReference type="ARBA" id="ARBA00022729"/>
    </source>
</evidence>
<dbReference type="GO" id="GO:1901678">
    <property type="term" value="P:iron coordination entity transport"/>
    <property type="evidence" value="ECO:0007669"/>
    <property type="project" value="UniProtKB-ARBA"/>
</dbReference>
<proteinExistence type="inferred from homology"/>
<dbReference type="SUPFAM" id="SSF53807">
    <property type="entry name" value="Helical backbone' metal receptor"/>
    <property type="match status" value="1"/>
</dbReference>
<comment type="similarity">
    <text evidence="2">Belongs to the bacterial solute-binding protein 8 family.</text>
</comment>
<evidence type="ECO:0000256" key="1">
    <source>
        <dbReference type="ARBA" id="ARBA00004196"/>
    </source>
</evidence>
<reference evidence="8" key="1">
    <citation type="submission" date="2023-06" db="EMBL/GenBank/DDBJ databases">
        <title>lsaBGC provides a comprehensive framework for evolutionary analysis of biosynthetic gene clusters within focal taxa.</title>
        <authorList>
            <person name="Salamzade R."/>
            <person name="Sandstrom S."/>
            <person name="Kalan L.R."/>
        </authorList>
    </citation>
    <scope>NUCLEOTIDE SEQUENCE</scope>
    <source>
        <strain evidence="8">P3-SID899</strain>
    </source>
</reference>
<comment type="subcellular location">
    <subcellularLocation>
        <location evidence="1">Cell envelope</location>
    </subcellularLocation>
</comment>